<keyword evidence="3" id="KW-1185">Reference proteome</keyword>
<feature type="compositionally biased region" description="Polar residues" evidence="1">
    <location>
        <begin position="54"/>
        <end position="68"/>
    </location>
</feature>
<accession>A0ABR3QTV5</accession>
<protein>
    <submittedName>
        <fullName evidence="2">Uncharacterized protein</fullName>
    </submittedName>
</protein>
<evidence type="ECO:0000256" key="1">
    <source>
        <dbReference type="SAM" id="MobiDB-lite"/>
    </source>
</evidence>
<reference evidence="2 3" key="1">
    <citation type="submission" date="2024-02" db="EMBL/GenBank/DDBJ databases">
        <title>De novo assembly and annotation of 12 fungi associated with fruit tree decline syndrome in Ontario, Canada.</title>
        <authorList>
            <person name="Sulman M."/>
            <person name="Ellouze W."/>
            <person name="Ilyukhin E."/>
        </authorList>
    </citation>
    <scope>NUCLEOTIDE SEQUENCE [LARGE SCALE GENOMIC DNA]</scope>
    <source>
        <strain evidence="2 3">M97-236</strain>
    </source>
</reference>
<feature type="compositionally biased region" description="Basic and acidic residues" evidence="1">
    <location>
        <begin position="79"/>
        <end position="94"/>
    </location>
</feature>
<evidence type="ECO:0000313" key="2">
    <source>
        <dbReference type="EMBL" id="KAL1595582.1"/>
    </source>
</evidence>
<dbReference type="EMBL" id="JAKIXB020000031">
    <property type="protein sequence ID" value="KAL1595582.1"/>
    <property type="molecule type" value="Genomic_DNA"/>
</dbReference>
<sequence length="227" mass="25690">MPDNKGWRKKIGGKPKDSAPVKTTSDNTAAGPPPTAVSAVDSTDRRRHGWRKTITVSRPSTPMNQAPPTTALEDADDAQSERSEASTPRRDSKPKLIRYTSLFATHKEEPVSPVFSFSEPWNADGPPILEDPWSYLDTSHVMDSIHSHMCNNYMVPIPVEFNNGLFRIFDHYRKLLKHQDLSEVREREALEHSRKVTAQWLQAEELYEAEIRRLELLIARGTKGMSG</sequence>
<feature type="region of interest" description="Disordered" evidence="1">
    <location>
        <begin position="1"/>
        <end position="94"/>
    </location>
</feature>
<name>A0ABR3QTV5_9PLEO</name>
<organism evidence="2 3">
    <name type="scientific">Nothophoma quercina</name>
    <dbReference type="NCBI Taxonomy" id="749835"/>
    <lineage>
        <taxon>Eukaryota</taxon>
        <taxon>Fungi</taxon>
        <taxon>Dikarya</taxon>
        <taxon>Ascomycota</taxon>
        <taxon>Pezizomycotina</taxon>
        <taxon>Dothideomycetes</taxon>
        <taxon>Pleosporomycetidae</taxon>
        <taxon>Pleosporales</taxon>
        <taxon>Pleosporineae</taxon>
        <taxon>Didymellaceae</taxon>
        <taxon>Nothophoma</taxon>
    </lineage>
</organism>
<proteinExistence type="predicted"/>
<evidence type="ECO:0000313" key="3">
    <source>
        <dbReference type="Proteomes" id="UP001521222"/>
    </source>
</evidence>
<comment type="caution">
    <text evidence="2">The sequence shown here is derived from an EMBL/GenBank/DDBJ whole genome shotgun (WGS) entry which is preliminary data.</text>
</comment>
<dbReference type="Proteomes" id="UP001521222">
    <property type="component" value="Unassembled WGS sequence"/>
</dbReference>
<gene>
    <name evidence="2" type="ORF">SLS59_008220</name>
</gene>